<evidence type="ECO:0000256" key="2">
    <source>
        <dbReference type="ARBA" id="ARBA00022741"/>
    </source>
</evidence>
<keyword evidence="2" id="KW-0547">Nucleotide-binding</keyword>
<dbReference type="Pfam" id="PF21314">
    <property type="entry name" value="TM_ErbB1"/>
    <property type="match status" value="1"/>
</dbReference>
<accession>A0A1L9Q0J7</accession>
<evidence type="ECO:0000256" key="5">
    <source>
        <dbReference type="SAM" id="Phobius"/>
    </source>
</evidence>
<keyword evidence="8" id="KW-1185">Reference proteome</keyword>
<dbReference type="AlphaFoldDB" id="A0A1L9Q0J7"/>
<evidence type="ECO:0000256" key="3">
    <source>
        <dbReference type="ARBA" id="ARBA00022840"/>
    </source>
</evidence>
<reference evidence="8" key="1">
    <citation type="journal article" date="2017" name="Genome Biol.">
        <title>Comparative genomics reveals high biological diversity and specific adaptations in the industrially and medically important fungal genus Aspergillus.</title>
        <authorList>
            <person name="de Vries R.P."/>
            <person name="Riley R."/>
            <person name="Wiebenga A."/>
            <person name="Aguilar-Osorio G."/>
            <person name="Amillis S."/>
            <person name="Uchima C.A."/>
            <person name="Anderluh G."/>
            <person name="Asadollahi M."/>
            <person name="Askin M."/>
            <person name="Barry K."/>
            <person name="Battaglia E."/>
            <person name="Bayram O."/>
            <person name="Benocci T."/>
            <person name="Braus-Stromeyer S.A."/>
            <person name="Caldana C."/>
            <person name="Canovas D."/>
            <person name="Cerqueira G.C."/>
            <person name="Chen F."/>
            <person name="Chen W."/>
            <person name="Choi C."/>
            <person name="Clum A."/>
            <person name="Dos Santos R.A."/>
            <person name="Damasio A.R."/>
            <person name="Diallinas G."/>
            <person name="Emri T."/>
            <person name="Fekete E."/>
            <person name="Flipphi M."/>
            <person name="Freyberg S."/>
            <person name="Gallo A."/>
            <person name="Gournas C."/>
            <person name="Habgood R."/>
            <person name="Hainaut M."/>
            <person name="Harispe M.L."/>
            <person name="Henrissat B."/>
            <person name="Hilden K.S."/>
            <person name="Hope R."/>
            <person name="Hossain A."/>
            <person name="Karabika E."/>
            <person name="Karaffa L."/>
            <person name="Karanyi Z."/>
            <person name="Krasevec N."/>
            <person name="Kuo A."/>
            <person name="Kusch H."/>
            <person name="LaButti K."/>
            <person name="Lagendijk E.L."/>
            <person name="Lapidus A."/>
            <person name="Levasseur A."/>
            <person name="Lindquist E."/>
            <person name="Lipzen A."/>
            <person name="Logrieco A.F."/>
            <person name="MacCabe A."/>
            <person name="Maekelae M.R."/>
            <person name="Malavazi I."/>
            <person name="Melin P."/>
            <person name="Meyer V."/>
            <person name="Mielnichuk N."/>
            <person name="Miskei M."/>
            <person name="Molnar A.P."/>
            <person name="Mule G."/>
            <person name="Ngan C.Y."/>
            <person name="Orejas M."/>
            <person name="Orosz E."/>
            <person name="Ouedraogo J.P."/>
            <person name="Overkamp K.M."/>
            <person name="Park H.-S."/>
            <person name="Perrone G."/>
            <person name="Piumi F."/>
            <person name="Punt P.J."/>
            <person name="Ram A.F."/>
            <person name="Ramon A."/>
            <person name="Rauscher S."/>
            <person name="Record E."/>
            <person name="Riano-Pachon D.M."/>
            <person name="Robert V."/>
            <person name="Roehrig J."/>
            <person name="Ruller R."/>
            <person name="Salamov A."/>
            <person name="Salih N.S."/>
            <person name="Samson R.A."/>
            <person name="Sandor E."/>
            <person name="Sanguinetti M."/>
            <person name="Schuetze T."/>
            <person name="Sepcic K."/>
            <person name="Shelest E."/>
            <person name="Sherlock G."/>
            <person name="Sophianopoulou V."/>
            <person name="Squina F.M."/>
            <person name="Sun H."/>
            <person name="Susca A."/>
            <person name="Todd R.B."/>
            <person name="Tsang A."/>
            <person name="Unkles S.E."/>
            <person name="van de Wiele N."/>
            <person name="van Rossen-Uffink D."/>
            <person name="Oliveira J.V."/>
            <person name="Vesth T.C."/>
            <person name="Visser J."/>
            <person name="Yu J.-H."/>
            <person name="Zhou M."/>
            <person name="Andersen M.R."/>
            <person name="Archer D.B."/>
            <person name="Baker S.E."/>
            <person name="Benoit I."/>
            <person name="Brakhage A.A."/>
            <person name="Braus G.H."/>
            <person name="Fischer R."/>
            <person name="Frisvad J.C."/>
            <person name="Goldman G.H."/>
            <person name="Houbraken J."/>
            <person name="Oakley B."/>
            <person name="Pocsi I."/>
            <person name="Scazzocchio C."/>
            <person name="Seiboth B."/>
            <person name="vanKuyk P.A."/>
            <person name="Wortman J."/>
            <person name="Dyer P.S."/>
            <person name="Grigoriev I.V."/>
        </authorList>
    </citation>
    <scope>NUCLEOTIDE SEQUENCE [LARGE SCALE GENOMIC DNA]</scope>
    <source>
        <strain evidence="8">CBS 583.65</strain>
    </source>
</reference>
<keyword evidence="1" id="KW-0597">Phosphoprotein</keyword>
<keyword evidence="5" id="KW-0812">Transmembrane</keyword>
<sequence>MAGLFPWDCNMGGMGRLIYNKKSGGALDWGYASTSTDDHVRNMRLHSHQLDHVDDAEIEMLVQLFHLLPEDPTKRAYHASLRAPGQNLQTQYLASGEFKAIVSMEGRDCHVWPHLEISHLKVASSMSEEVRAGWAVRRYLPETEVCPPGEHGEKTWGQFFACCPDPSRPNVTDSGYRKCDLDSELGDLTAQPQCANSTWTLWTYDSGYFCCDPTIGERGYYYQSTGQLGCGTSSWISTADPADVRNAGNYPQPEVKKNSTNKGAIAGGVVGGVCGALIIVGIIWFFLRRRRLSKRPNTTDGFTDSSINKNNTAKAESGPAELHESSPVQKEMPADPHLRHELSGTMPAKQEPSELA</sequence>
<feature type="region of interest" description="Disordered" evidence="4">
    <location>
        <begin position="297"/>
        <end position="356"/>
    </location>
</feature>
<gene>
    <name evidence="7" type="ORF">ASPVEDRAFT_76198</name>
</gene>
<dbReference type="GeneID" id="63731839"/>
<organism evidence="7 8">
    <name type="scientific">Aspergillus versicolor CBS 583.65</name>
    <dbReference type="NCBI Taxonomy" id="1036611"/>
    <lineage>
        <taxon>Eukaryota</taxon>
        <taxon>Fungi</taxon>
        <taxon>Dikarya</taxon>
        <taxon>Ascomycota</taxon>
        <taxon>Pezizomycotina</taxon>
        <taxon>Eurotiomycetes</taxon>
        <taxon>Eurotiomycetidae</taxon>
        <taxon>Eurotiales</taxon>
        <taxon>Aspergillaceae</taxon>
        <taxon>Aspergillus</taxon>
        <taxon>Aspergillus subgen. Nidulantes</taxon>
    </lineage>
</organism>
<dbReference type="GO" id="GO:0005524">
    <property type="term" value="F:ATP binding"/>
    <property type="evidence" value="ECO:0007669"/>
    <property type="project" value="UniProtKB-KW"/>
</dbReference>
<evidence type="ECO:0000259" key="6">
    <source>
        <dbReference type="Pfam" id="PF21314"/>
    </source>
</evidence>
<dbReference type="VEuPathDB" id="FungiDB:ASPVEDRAFT_76198"/>
<dbReference type="InterPro" id="IPR049328">
    <property type="entry name" value="TM_ErbB1"/>
</dbReference>
<feature type="domain" description="Epidermal growth factor receptor-like transmembrane-juxtamembrane segment" evidence="6">
    <location>
        <begin position="265"/>
        <end position="295"/>
    </location>
</feature>
<feature type="transmembrane region" description="Helical" evidence="5">
    <location>
        <begin position="264"/>
        <end position="287"/>
    </location>
</feature>
<dbReference type="OrthoDB" id="10345804at2759"/>
<evidence type="ECO:0000313" key="7">
    <source>
        <dbReference type="EMBL" id="OJJ07265.1"/>
    </source>
</evidence>
<evidence type="ECO:0000256" key="4">
    <source>
        <dbReference type="SAM" id="MobiDB-lite"/>
    </source>
</evidence>
<evidence type="ECO:0000256" key="1">
    <source>
        <dbReference type="ARBA" id="ARBA00022553"/>
    </source>
</evidence>
<keyword evidence="5" id="KW-1133">Transmembrane helix</keyword>
<feature type="compositionally biased region" description="Polar residues" evidence="4">
    <location>
        <begin position="297"/>
        <end position="314"/>
    </location>
</feature>
<feature type="compositionally biased region" description="Basic and acidic residues" evidence="4">
    <location>
        <begin position="332"/>
        <end position="342"/>
    </location>
</feature>
<dbReference type="RefSeq" id="XP_040673027.1">
    <property type="nucleotide sequence ID" value="XM_040816328.1"/>
</dbReference>
<dbReference type="EMBL" id="KV878136">
    <property type="protein sequence ID" value="OJJ07265.1"/>
    <property type="molecule type" value="Genomic_DNA"/>
</dbReference>
<dbReference type="Gene3D" id="1.20.5.510">
    <property type="entry name" value="Single helix bin"/>
    <property type="match status" value="1"/>
</dbReference>
<evidence type="ECO:0000313" key="8">
    <source>
        <dbReference type="Proteomes" id="UP000184073"/>
    </source>
</evidence>
<dbReference type="Proteomes" id="UP000184073">
    <property type="component" value="Unassembled WGS sequence"/>
</dbReference>
<proteinExistence type="predicted"/>
<protein>
    <recommendedName>
        <fullName evidence="6">Epidermal growth factor receptor-like transmembrane-juxtamembrane segment domain-containing protein</fullName>
    </recommendedName>
</protein>
<keyword evidence="5" id="KW-0472">Membrane</keyword>
<name>A0A1L9Q0J7_ASPVE</name>
<keyword evidence="3" id="KW-0067">ATP-binding</keyword>